<feature type="compositionally biased region" description="Basic and acidic residues" evidence="1">
    <location>
        <begin position="340"/>
        <end position="353"/>
    </location>
</feature>
<dbReference type="Proteomes" id="UP000717696">
    <property type="component" value="Unassembled WGS sequence"/>
</dbReference>
<sequence length="365" mass="40922">MCVSLSPPPKVRIYGVDRAHRSRPRTASPITTPAQGEHRAKSVAPFSSVCCVPYPWTLVWERWGKRGPASCRGRTGQSAADVWMQPPTTVAVPVFQHGFGHSGCAPKACAVGMTPCQTKMAPIKVRKGSGVSDGGRAVMVTVVVTNNRRTLLRPARETESFQVTLFRFKHTKSIKPVQGYPTSVCRRPCVASPSNVRSTTYKIHRQDTRDHVFIVTTLRSIEETNIEPVSVQTILSSSRLPIFGTLRQRGTYLPHFERPECYSLGLSLSTCVSESRFDFNTQLQSQQRSPSRASTNLHRSPALCYSYSFFRIWVARRSKQSHFVTNKAKPQTKRKWRQPSHNDHSSKTVDSEKSAFNPSSRAKYI</sequence>
<evidence type="ECO:0000256" key="1">
    <source>
        <dbReference type="SAM" id="MobiDB-lite"/>
    </source>
</evidence>
<protein>
    <submittedName>
        <fullName evidence="2">Uncharacterized protein</fullName>
    </submittedName>
</protein>
<proteinExistence type="predicted"/>
<feature type="region of interest" description="Disordered" evidence="1">
    <location>
        <begin position="18"/>
        <end position="39"/>
    </location>
</feature>
<dbReference type="EMBL" id="JAGMUU010000004">
    <property type="protein sequence ID" value="KAH7155206.1"/>
    <property type="molecule type" value="Genomic_DNA"/>
</dbReference>
<accession>A0A9P9J923</accession>
<feature type="compositionally biased region" description="Polar residues" evidence="1">
    <location>
        <begin position="354"/>
        <end position="365"/>
    </location>
</feature>
<keyword evidence="3" id="KW-1185">Reference proteome</keyword>
<evidence type="ECO:0000313" key="2">
    <source>
        <dbReference type="EMBL" id="KAH7155206.1"/>
    </source>
</evidence>
<organism evidence="2 3">
    <name type="scientific">Dactylonectria estremocensis</name>
    <dbReference type="NCBI Taxonomy" id="1079267"/>
    <lineage>
        <taxon>Eukaryota</taxon>
        <taxon>Fungi</taxon>
        <taxon>Dikarya</taxon>
        <taxon>Ascomycota</taxon>
        <taxon>Pezizomycotina</taxon>
        <taxon>Sordariomycetes</taxon>
        <taxon>Hypocreomycetidae</taxon>
        <taxon>Hypocreales</taxon>
        <taxon>Nectriaceae</taxon>
        <taxon>Dactylonectria</taxon>
    </lineage>
</organism>
<reference evidence="2" key="1">
    <citation type="journal article" date="2021" name="Nat. Commun.">
        <title>Genetic determinants of endophytism in the Arabidopsis root mycobiome.</title>
        <authorList>
            <person name="Mesny F."/>
            <person name="Miyauchi S."/>
            <person name="Thiergart T."/>
            <person name="Pickel B."/>
            <person name="Atanasova L."/>
            <person name="Karlsson M."/>
            <person name="Huettel B."/>
            <person name="Barry K.W."/>
            <person name="Haridas S."/>
            <person name="Chen C."/>
            <person name="Bauer D."/>
            <person name="Andreopoulos W."/>
            <person name="Pangilinan J."/>
            <person name="LaButti K."/>
            <person name="Riley R."/>
            <person name="Lipzen A."/>
            <person name="Clum A."/>
            <person name="Drula E."/>
            <person name="Henrissat B."/>
            <person name="Kohler A."/>
            <person name="Grigoriev I.V."/>
            <person name="Martin F.M."/>
            <person name="Hacquard S."/>
        </authorList>
    </citation>
    <scope>NUCLEOTIDE SEQUENCE</scope>
    <source>
        <strain evidence="2">MPI-CAGE-AT-0021</strain>
    </source>
</reference>
<dbReference type="AlphaFoldDB" id="A0A9P9J923"/>
<comment type="caution">
    <text evidence="2">The sequence shown here is derived from an EMBL/GenBank/DDBJ whole genome shotgun (WGS) entry which is preliminary data.</text>
</comment>
<name>A0A9P9J923_9HYPO</name>
<gene>
    <name evidence="2" type="ORF">B0J13DRAFT_604241</name>
</gene>
<feature type="region of interest" description="Disordered" evidence="1">
    <location>
        <begin position="323"/>
        <end position="365"/>
    </location>
</feature>
<evidence type="ECO:0000313" key="3">
    <source>
        <dbReference type="Proteomes" id="UP000717696"/>
    </source>
</evidence>